<evidence type="ECO:0000313" key="3">
    <source>
        <dbReference type="Proteomes" id="UP000614334"/>
    </source>
</evidence>
<protein>
    <submittedName>
        <fullName evidence="2">Uncharacterized protein</fullName>
    </submittedName>
</protein>
<gene>
    <name evidence="2" type="ORF">RHS01_01544</name>
</gene>
<comment type="caution">
    <text evidence="2">The sequence shown here is derived from an EMBL/GenBank/DDBJ whole genome shotgun (WGS) entry which is preliminary data.</text>
</comment>
<accession>A0A8H7IMR8</accession>
<proteinExistence type="predicted"/>
<dbReference type="EMBL" id="JACYCF010000002">
    <property type="protein sequence ID" value="KAF8760300.1"/>
    <property type="molecule type" value="Genomic_DNA"/>
</dbReference>
<reference evidence="2" key="1">
    <citation type="submission" date="2020-09" db="EMBL/GenBank/DDBJ databases">
        <title>Comparative genome analyses of four rice-infecting Rhizoctonia solani isolates reveal extensive enrichment of homogalacturonan modification genes.</title>
        <authorList>
            <person name="Lee D.-Y."/>
            <person name="Jeon J."/>
            <person name="Kim K.-T."/>
            <person name="Cheong K."/>
            <person name="Song H."/>
            <person name="Choi G."/>
            <person name="Ko J."/>
            <person name="Opiyo S.O."/>
            <person name="Zuo S."/>
            <person name="Madhav S."/>
            <person name="Lee Y.-H."/>
            <person name="Wang G.-L."/>
        </authorList>
    </citation>
    <scope>NUCLEOTIDE SEQUENCE</scope>
    <source>
        <strain evidence="2">AG1-IA B2</strain>
    </source>
</reference>
<feature type="region of interest" description="Disordered" evidence="1">
    <location>
        <begin position="60"/>
        <end position="86"/>
    </location>
</feature>
<dbReference type="Proteomes" id="UP000614334">
    <property type="component" value="Unassembled WGS sequence"/>
</dbReference>
<sequence length="86" mass="9482">MSSAPPTPEVPKVQQVLHVYAKVGPVMHIGRQQRPSRTGVAPPPSYQSVTVNGVTTLLHLNSRDGQYVPLERRMDGPSPRRSEKVE</sequence>
<evidence type="ECO:0000313" key="2">
    <source>
        <dbReference type="EMBL" id="KAF8760300.1"/>
    </source>
</evidence>
<dbReference type="AlphaFoldDB" id="A0A8H7IMR8"/>
<name>A0A8H7IMR8_9AGAM</name>
<organism evidence="2 3">
    <name type="scientific">Rhizoctonia solani</name>
    <dbReference type="NCBI Taxonomy" id="456999"/>
    <lineage>
        <taxon>Eukaryota</taxon>
        <taxon>Fungi</taxon>
        <taxon>Dikarya</taxon>
        <taxon>Basidiomycota</taxon>
        <taxon>Agaricomycotina</taxon>
        <taxon>Agaricomycetes</taxon>
        <taxon>Cantharellales</taxon>
        <taxon>Ceratobasidiaceae</taxon>
        <taxon>Rhizoctonia</taxon>
    </lineage>
</organism>
<feature type="compositionally biased region" description="Basic and acidic residues" evidence="1">
    <location>
        <begin position="70"/>
        <end position="86"/>
    </location>
</feature>
<evidence type="ECO:0000256" key="1">
    <source>
        <dbReference type="SAM" id="MobiDB-lite"/>
    </source>
</evidence>